<sequence length="382" mass="43443">MTTIQLWFFFFLLFIPLVECEDLVTLFFTRKVTLLDVGYKNLSSNFNNLTKEYIDGAITPYEVTTSSVVVPPHVVIIASAWFWGTPANVTTSVNALNTIFDNWGVLPDMELVHNLNELSLKEFGRQPSKVDFIDDCKHDNQGISKETSDYGLNNLTLSIVMTKNPSNNLVNRLCRIFSVQDCSFITLDRFWFSDSSYNAEVTVTTSDKSQILLELLDHLHYASILLMEGIISVTISGVRVYTWQEPPRLTYEGDVTSCVKHFWYLIFLIVLFPLVLIVGNRLYALGKESGKKSTRSIEWEIRGGVRYQGQVGVQLPPGAFPGISPVNQYVDQNGVPFTVYNNQMGGTSSQQSQSVYYDPNNNWQYYEADQDQQFYPVVNQNQ</sequence>
<evidence type="ECO:0000313" key="3">
    <source>
        <dbReference type="EMBL" id="ORC84621.1"/>
    </source>
</evidence>
<proteinExistence type="predicted"/>
<dbReference type="RefSeq" id="XP_028878687.1">
    <property type="nucleotide sequence ID" value="XM_029030088.1"/>
</dbReference>
<reference evidence="3 4" key="1">
    <citation type="submission" date="2017-03" db="EMBL/GenBank/DDBJ databases">
        <title>An alternative strategy for trypanosome survival in the mammalian bloodstream revealed through genome and transcriptome analysis of the ubiquitous bovine parasite Trypanosoma (Megatrypanum) theileri.</title>
        <authorList>
            <person name="Kelly S."/>
            <person name="Ivens A."/>
            <person name="Mott A."/>
            <person name="O'Neill E."/>
            <person name="Emms D."/>
            <person name="Macleod O."/>
            <person name="Voorheis P."/>
            <person name="Matthews J."/>
            <person name="Matthews K."/>
            <person name="Carrington M."/>
        </authorList>
    </citation>
    <scope>NUCLEOTIDE SEQUENCE [LARGE SCALE GENOMIC DNA]</scope>
    <source>
        <strain evidence="3">Edinburgh</strain>
    </source>
</reference>
<evidence type="ECO:0000256" key="2">
    <source>
        <dbReference type="SAM" id="SignalP"/>
    </source>
</evidence>
<gene>
    <name evidence="3" type="ORF">TM35_000431890</name>
</gene>
<feature type="transmembrane region" description="Helical" evidence="1">
    <location>
        <begin position="262"/>
        <end position="283"/>
    </location>
</feature>
<feature type="signal peptide" evidence="2">
    <location>
        <begin position="1"/>
        <end position="20"/>
    </location>
</feature>
<keyword evidence="1" id="KW-0812">Transmembrane</keyword>
<accession>A0A1X0NJ62</accession>
<dbReference type="GeneID" id="39989868"/>
<keyword evidence="2" id="KW-0732">Signal</keyword>
<organism evidence="3 4">
    <name type="scientific">Trypanosoma theileri</name>
    <dbReference type="NCBI Taxonomy" id="67003"/>
    <lineage>
        <taxon>Eukaryota</taxon>
        <taxon>Discoba</taxon>
        <taxon>Euglenozoa</taxon>
        <taxon>Kinetoplastea</taxon>
        <taxon>Metakinetoplastina</taxon>
        <taxon>Trypanosomatida</taxon>
        <taxon>Trypanosomatidae</taxon>
        <taxon>Trypanosoma</taxon>
    </lineage>
</organism>
<keyword evidence="4" id="KW-1185">Reference proteome</keyword>
<dbReference type="OrthoDB" id="262479at2759"/>
<protein>
    <submittedName>
        <fullName evidence="3">Uncharacterized protein</fullName>
    </submittedName>
</protein>
<name>A0A1X0NJ62_9TRYP</name>
<dbReference type="EMBL" id="NBCO01000043">
    <property type="protein sequence ID" value="ORC84621.1"/>
    <property type="molecule type" value="Genomic_DNA"/>
</dbReference>
<dbReference type="Proteomes" id="UP000192257">
    <property type="component" value="Unassembled WGS sequence"/>
</dbReference>
<feature type="chain" id="PRO_5012281217" evidence="2">
    <location>
        <begin position="21"/>
        <end position="382"/>
    </location>
</feature>
<dbReference type="VEuPathDB" id="TriTrypDB:TM35_000431890"/>
<keyword evidence="1" id="KW-1133">Transmembrane helix</keyword>
<comment type="caution">
    <text evidence="3">The sequence shown here is derived from an EMBL/GenBank/DDBJ whole genome shotgun (WGS) entry which is preliminary data.</text>
</comment>
<keyword evidence="1" id="KW-0472">Membrane</keyword>
<evidence type="ECO:0000256" key="1">
    <source>
        <dbReference type="SAM" id="Phobius"/>
    </source>
</evidence>
<dbReference type="AlphaFoldDB" id="A0A1X0NJ62"/>
<evidence type="ECO:0000313" key="4">
    <source>
        <dbReference type="Proteomes" id="UP000192257"/>
    </source>
</evidence>